<accession>A0A4Y2RIQ0</accession>
<protein>
    <submittedName>
        <fullName evidence="1">Uncharacterized protein</fullName>
    </submittedName>
</protein>
<proteinExistence type="predicted"/>
<keyword evidence="2" id="KW-1185">Reference proteome</keyword>
<dbReference type="EMBL" id="BGPR01017287">
    <property type="protein sequence ID" value="GBN75692.1"/>
    <property type="molecule type" value="Genomic_DNA"/>
</dbReference>
<sequence>MDLVMFIRSQMKRMTPEPASLSKLLGHASGKPFGPYALSVHQTTFTVVLRWNPVSNLEPFSLEPKTLPQDHHCPAFLEGLALFILNTIYLYKL</sequence>
<dbReference type="AlphaFoldDB" id="A0A4Y2RIQ0"/>
<comment type="caution">
    <text evidence="1">The sequence shown here is derived from an EMBL/GenBank/DDBJ whole genome shotgun (WGS) entry which is preliminary data.</text>
</comment>
<gene>
    <name evidence="1" type="ORF">AVEN_169095_1</name>
</gene>
<dbReference type="Proteomes" id="UP000499080">
    <property type="component" value="Unassembled WGS sequence"/>
</dbReference>
<reference evidence="1 2" key="1">
    <citation type="journal article" date="2019" name="Sci. Rep.">
        <title>Orb-weaving spider Araneus ventricosus genome elucidates the spidroin gene catalogue.</title>
        <authorList>
            <person name="Kono N."/>
            <person name="Nakamura H."/>
            <person name="Ohtoshi R."/>
            <person name="Moran D.A.P."/>
            <person name="Shinohara A."/>
            <person name="Yoshida Y."/>
            <person name="Fujiwara M."/>
            <person name="Mori M."/>
            <person name="Tomita M."/>
            <person name="Arakawa K."/>
        </authorList>
    </citation>
    <scope>NUCLEOTIDE SEQUENCE [LARGE SCALE GENOMIC DNA]</scope>
</reference>
<name>A0A4Y2RIQ0_ARAVE</name>
<evidence type="ECO:0000313" key="2">
    <source>
        <dbReference type="Proteomes" id="UP000499080"/>
    </source>
</evidence>
<evidence type="ECO:0000313" key="1">
    <source>
        <dbReference type="EMBL" id="GBN75692.1"/>
    </source>
</evidence>
<organism evidence="1 2">
    <name type="scientific">Araneus ventricosus</name>
    <name type="common">Orbweaver spider</name>
    <name type="synonym">Epeira ventricosa</name>
    <dbReference type="NCBI Taxonomy" id="182803"/>
    <lineage>
        <taxon>Eukaryota</taxon>
        <taxon>Metazoa</taxon>
        <taxon>Ecdysozoa</taxon>
        <taxon>Arthropoda</taxon>
        <taxon>Chelicerata</taxon>
        <taxon>Arachnida</taxon>
        <taxon>Araneae</taxon>
        <taxon>Araneomorphae</taxon>
        <taxon>Entelegynae</taxon>
        <taxon>Araneoidea</taxon>
        <taxon>Araneidae</taxon>
        <taxon>Araneus</taxon>
    </lineage>
</organism>